<gene>
    <name evidence="2" type="ORF">PMEA_00026539</name>
</gene>
<feature type="signal peptide" evidence="1">
    <location>
        <begin position="1"/>
        <end position="19"/>
    </location>
</feature>
<sequence>MKTCSFFVSFTLAIAIVNGFSTEERVKRFFRPEHRALLPDLTSFQIEDENSVARVPQNDDSTQCLAHCEPECQKLDVPDFLTKNTSFHKFQEMPTNCVLASTIVFNNPLYQCQFMLLYLFDCCRYCNAVHKKCFDQNGALNGGPGYCYRQSFNCMGKCIEKNSPPEIAPFPSP</sequence>
<evidence type="ECO:0000313" key="3">
    <source>
        <dbReference type="Proteomes" id="UP001159428"/>
    </source>
</evidence>
<dbReference type="Proteomes" id="UP001159428">
    <property type="component" value="Unassembled WGS sequence"/>
</dbReference>
<accession>A0AAU9XLK8</accession>
<keyword evidence="1" id="KW-0732">Signal</keyword>
<reference evidence="2 3" key="1">
    <citation type="submission" date="2022-05" db="EMBL/GenBank/DDBJ databases">
        <authorList>
            <consortium name="Genoscope - CEA"/>
            <person name="William W."/>
        </authorList>
    </citation>
    <scope>NUCLEOTIDE SEQUENCE [LARGE SCALE GENOMIC DNA]</scope>
</reference>
<feature type="chain" id="PRO_5043359014" evidence="1">
    <location>
        <begin position="20"/>
        <end position="173"/>
    </location>
</feature>
<evidence type="ECO:0000313" key="2">
    <source>
        <dbReference type="EMBL" id="CAH3152117.1"/>
    </source>
</evidence>
<evidence type="ECO:0000256" key="1">
    <source>
        <dbReference type="SAM" id="SignalP"/>
    </source>
</evidence>
<organism evidence="2 3">
    <name type="scientific">Pocillopora meandrina</name>
    <dbReference type="NCBI Taxonomy" id="46732"/>
    <lineage>
        <taxon>Eukaryota</taxon>
        <taxon>Metazoa</taxon>
        <taxon>Cnidaria</taxon>
        <taxon>Anthozoa</taxon>
        <taxon>Hexacorallia</taxon>
        <taxon>Scleractinia</taxon>
        <taxon>Astrocoeniina</taxon>
        <taxon>Pocilloporidae</taxon>
        <taxon>Pocillopora</taxon>
    </lineage>
</organism>
<dbReference type="AlphaFoldDB" id="A0AAU9XLK8"/>
<proteinExistence type="predicted"/>
<keyword evidence="3" id="KW-1185">Reference proteome</keyword>
<protein>
    <submittedName>
        <fullName evidence="2">Uncharacterized protein</fullName>
    </submittedName>
</protein>
<name>A0AAU9XLK8_9CNID</name>
<comment type="caution">
    <text evidence="2">The sequence shown here is derived from an EMBL/GenBank/DDBJ whole genome shotgun (WGS) entry which is preliminary data.</text>
</comment>
<dbReference type="EMBL" id="CALNXJ010000050">
    <property type="protein sequence ID" value="CAH3152117.1"/>
    <property type="molecule type" value="Genomic_DNA"/>
</dbReference>